<reference evidence="7 8" key="1">
    <citation type="journal article" date="2011" name="J. Bacteriol.">
        <title>Genome sequence of 'Pedosphaera parvula' Ellin514, an aerobic Verrucomicrobial isolate from pasture soil.</title>
        <authorList>
            <person name="Kant R."/>
            <person name="van Passel M.W."/>
            <person name="Sangwan P."/>
            <person name="Palva A."/>
            <person name="Lucas S."/>
            <person name="Copeland A."/>
            <person name="Lapidus A."/>
            <person name="Glavina Del Rio T."/>
            <person name="Dalin E."/>
            <person name="Tice H."/>
            <person name="Bruce D."/>
            <person name="Goodwin L."/>
            <person name="Pitluck S."/>
            <person name="Chertkov O."/>
            <person name="Larimer F.W."/>
            <person name="Land M.L."/>
            <person name="Hauser L."/>
            <person name="Brettin T.S."/>
            <person name="Detter J.C."/>
            <person name="Han S."/>
            <person name="de Vos W.M."/>
            <person name="Janssen P.H."/>
            <person name="Smidt H."/>
        </authorList>
    </citation>
    <scope>NUCLEOTIDE SEQUENCE [LARGE SCALE GENOMIC DNA]</scope>
    <source>
        <strain evidence="7 8">Ellin514</strain>
    </source>
</reference>
<evidence type="ECO:0000256" key="3">
    <source>
        <dbReference type="ARBA" id="ARBA00022692"/>
    </source>
</evidence>
<feature type="transmembrane region" description="Helical" evidence="6">
    <location>
        <begin position="330"/>
        <end position="349"/>
    </location>
</feature>
<keyword evidence="8" id="KW-1185">Reference proteome</keyword>
<evidence type="ECO:0000256" key="2">
    <source>
        <dbReference type="ARBA" id="ARBA00022475"/>
    </source>
</evidence>
<feature type="transmembrane region" description="Helical" evidence="6">
    <location>
        <begin position="12"/>
        <end position="30"/>
    </location>
</feature>
<protein>
    <submittedName>
        <fullName evidence="7">Permease YjgP/YjgQ family protein</fullName>
    </submittedName>
</protein>
<comment type="caution">
    <text evidence="7">The sequence shown here is derived from an EMBL/GenBank/DDBJ whole genome shotgun (WGS) entry which is preliminary data.</text>
</comment>
<accession>B9XL84</accession>
<organism evidence="7 8">
    <name type="scientific">Pedosphaera parvula (strain Ellin514)</name>
    <dbReference type="NCBI Taxonomy" id="320771"/>
    <lineage>
        <taxon>Bacteria</taxon>
        <taxon>Pseudomonadati</taxon>
        <taxon>Verrucomicrobiota</taxon>
        <taxon>Pedosphaerae</taxon>
        <taxon>Pedosphaerales</taxon>
        <taxon>Pedosphaeraceae</taxon>
        <taxon>Pedosphaera</taxon>
    </lineage>
</organism>
<evidence type="ECO:0000256" key="4">
    <source>
        <dbReference type="ARBA" id="ARBA00022989"/>
    </source>
</evidence>
<keyword evidence="2" id="KW-1003">Cell membrane</keyword>
<dbReference type="OrthoDB" id="9780716at2"/>
<keyword evidence="5 6" id="KW-0472">Membrane</keyword>
<dbReference type="PANTHER" id="PTHR33529:SF2">
    <property type="entry name" value="LIPOPOLYSACCHARIDE EXPORT SYSTEM PERMEASE PROTEIN LPTG"/>
    <property type="match status" value="1"/>
</dbReference>
<evidence type="ECO:0000256" key="6">
    <source>
        <dbReference type="SAM" id="Phobius"/>
    </source>
</evidence>
<dbReference type="EMBL" id="ABOX02000028">
    <property type="protein sequence ID" value="EEF59435.1"/>
    <property type="molecule type" value="Genomic_DNA"/>
</dbReference>
<feature type="transmembrane region" description="Helical" evidence="6">
    <location>
        <begin position="97"/>
        <end position="118"/>
    </location>
</feature>
<dbReference type="GO" id="GO:0043190">
    <property type="term" value="C:ATP-binding cassette (ABC) transporter complex"/>
    <property type="evidence" value="ECO:0007669"/>
    <property type="project" value="TreeGrafter"/>
</dbReference>
<keyword evidence="3 6" id="KW-0812">Transmembrane</keyword>
<sequence length="383" mass="42087" precursor="true">MKILHTYLIRQVLATLMMTVAVFTFVLLLGNGLKEILVLIINRQATLGGVIQAFGLLIPFVLVFALPMGMLTAALLVFGRFSADQELTAVKSSGVSLLSLITPILGLSLVLCGVSAAINMEIAPRCRIAYLDLRDEMVGKVAGAALPDSIFVKDFPGFLIYVGASDGKNLTDIHICQLDENDKVKTMTDAPKGLLQRSGNQTSLELFDARIFDVQSGSWAYPGIVSQDLSSIKTNSTSKNIHIGDMTFRQLQNELQVVENEFAVPEKAGSKAELQQRRDILANKKKDVTMPIRVQMHRQVAFSFACFGFTLIGIPLGIQAHRRETNVGIAMSLALVLVYYSFIILGQSFEGRPYLAPHLILWIPNFLFQAIGAVMLWRANRGI</sequence>
<gene>
    <name evidence="7" type="ORF">Cflav_PD2279</name>
</gene>
<evidence type="ECO:0000256" key="1">
    <source>
        <dbReference type="ARBA" id="ARBA00004651"/>
    </source>
</evidence>
<keyword evidence="4 6" id="KW-1133">Transmembrane helix</keyword>
<dbReference type="GO" id="GO:0015920">
    <property type="term" value="P:lipopolysaccharide transport"/>
    <property type="evidence" value="ECO:0007669"/>
    <property type="project" value="TreeGrafter"/>
</dbReference>
<dbReference type="STRING" id="320771.Cflav_PD2279"/>
<dbReference type="PANTHER" id="PTHR33529">
    <property type="entry name" value="SLR0882 PROTEIN-RELATED"/>
    <property type="match status" value="1"/>
</dbReference>
<evidence type="ECO:0000256" key="5">
    <source>
        <dbReference type="ARBA" id="ARBA00023136"/>
    </source>
</evidence>
<evidence type="ECO:0000313" key="8">
    <source>
        <dbReference type="Proteomes" id="UP000003688"/>
    </source>
</evidence>
<name>B9XL84_PEDPL</name>
<comment type="subcellular location">
    <subcellularLocation>
        <location evidence="1">Cell membrane</location>
        <topology evidence="1">Multi-pass membrane protein</topology>
    </subcellularLocation>
</comment>
<dbReference type="AlphaFoldDB" id="B9XL84"/>
<dbReference type="Pfam" id="PF03739">
    <property type="entry name" value="LptF_LptG"/>
    <property type="match status" value="1"/>
</dbReference>
<feature type="transmembrane region" description="Helical" evidence="6">
    <location>
        <begin position="355"/>
        <end position="377"/>
    </location>
</feature>
<proteinExistence type="predicted"/>
<dbReference type="Proteomes" id="UP000003688">
    <property type="component" value="Unassembled WGS sequence"/>
</dbReference>
<dbReference type="RefSeq" id="WP_007416575.1">
    <property type="nucleotide sequence ID" value="NZ_ABOX02000028.1"/>
</dbReference>
<dbReference type="InterPro" id="IPR005495">
    <property type="entry name" value="LptG/LptF_permease"/>
</dbReference>
<feature type="transmembrane region" description="Helical" evidence="6">
    <location>
        <begin position="50"/>
        <end position="77"/>
    </location>
</feature>
<evidence type="ECO:0000313" key="7">
    <source>
        <dbReference type="EMBL" id="EEF59435.1"/>
    </source>
</evidence>
<feature type="transmembrane region" description="Helical" evidence="6">
    <location>
        <begin position="300"/>
        <end position="318"/>
    </location>
</feature>